<protein>
    <submittedName>
        <fullName evidence="2">Exported protein</fullName>
    </submittedName>
</protein>
<feature type="signal peptide" evidence="1">
    <location>
        <begin position="1"/>
        <end position="18"/>
    </location>
</feature>
<gene>
    <name evidence="2" type="ORF">KsCSTR_38280</name>
    <name evidence="3" type="ORF">KSMBR1_3258</name>
</gene>
<reference evidence="3" key="2">
    <citation type="submission" date="2017-10" db="EMBL/GenBank/DDBJ databases">
        <authorList>
            <person name="Banno H."/>
            <person name="Chua N.-H."/>
        </authorList>
    </citation>
    <scope>NUCLEOTIDE SEQUENCE [LARGE SCALE GENOMIC DNA]</scope>
    <source>
        <strain evidence="3">Kuenenia_mbr1_ru-nijmegen</strain>
    </source>
</reference>
<feature type="chain" id="PRO_5036036718" evidence="1">
    <location>
        <begin position="19"/>
        <end position="118"/>
    </location>
</feature>
<dbReference type="SUPFAM" id="SSF49464">
    <property type="entry name" value="Carboxypeptidase regulatory domain-like"/>
    <property type="match status" value="1"/>
</dbReference>
<dbReference type="Pfam" id="PF13620">
    <property type="entry name" value="CarboxypepD_reg"/>
    <property type="match status" value="1"/>
</dbReference>
<dbReference type="Proteomes" id="UP000501926">
    <property type="component" value="Chromosome"/>
</dbReference>
<dbReference type="AlphaFoldDB" id="A0A2C9CJB6"/>
<reference evidence="2 5" key="3">
    <citation type="submission" date="2020-02" db="EMBL/GenBank/DDBJ databases">
        <title>Newly sequenced genome of strain CSTR1 showed variability in Candidatus Kuenenia stuttgartiensis genomes.</title>
        <authorList>
            <person name="Ding C."/>
            <person name="Adrian L."/>
        </authorList>
    </citation>
    <scope>NUCLEOTIDE SEQUENCE [LARGE SCALE GENOMIC DNA]</scope>
    <source>
        <strain evidence="2 5">CSTR1</strain>
    </source>
</reference>
<dbReference type="RefSeq" id="WP_099326272.1">
    <property type="nucleotide sequence ID" value="NZ_CP049055.1"/>
</dbReference>
<evidence type="ECO:0000313" key="3">
    <source>
        <dbReference type="EMBL" id="SOH05735.1"/>
    </source>
</evidence>
<name>A0A2C9CJB6_KUEST</name>
<evidence type="ECO:0000256" key="1">
    <source>
        <dbReference type="SAM" id="SignalP"/>
    </source>
</evidence>
<dbReference type="KEGG" id="kst:KSMBR1_3258"/>
<evidence type="ECO:0000313" key="2">
    <source>
        <dbReference type="EMBL" id="QII13207.1"/>
    </source>
</evidence>
<dbReference type="Proteomes" id="UP000221734">
    <property type="component" value="Chromosome Kuenenia_stuttgartiensis_MBR1"/>
</dbReference>
<sequence length="118" mass="13275">MKKLLVLMVLSLFVYSTAKITSASADIYGYVYNTDNKGLSKVKISAKDDYRAYSEESSGSGSYSLSLKVGTYTIKYEKEGYQTQTNDINLLKRENRYLEMIRMVASPEQQTLQSAPAN</sequence>
<keyword evidence="1" id="KW-0732">Signal</keyword>
<dbReference type="Gene3D" id="2.60.40.1120">
    <property type="entry name" value="Carboxypeptidase-like, regulatory domain"/>
    <property type="match status" value="1"/>
</dbReference>
<organism evidence="3 4">
    <name type="scientific">Kuenenia stuttgartiensis</name>
    <dbReference type="NCBI Taxonomy" id="174633"/>
    <lineage>
        <taxon>Bacteria</taxon>
        <taxon>Pseudomonadati</taxon>
        <taxon>Planctomycetota</taxon>
        <taxon>Candidatus Brocadiia</taxon>
        <taxon>Candidatus Brocadiales</taxon>
        <taxon>Candidatus Brocadiaceae</taxon>
        <taxon>Candidatus Kuenenia</taxon>
    </lineage>
</organism>
<proteinExistence type="predicted"/>
<reference evidence="4" key="1">
    <citation type="submission" date="2017-10" db="EMBL/GenBank/DDBJ databases">
        <authorList>
            <person name="Frank J."/>
        </authorList>
    </citation>
    <scope>NUCLEOTIDE SEQUENCE [LARGE SCALE GENOMIC DNA]</scope>
</reference>
<dbReference type="OrthoDB" id="288131at2"/>
<dbReference type="InterPro" id="IPR008969">
    <property type="entry name" value="CarboxyPept-like_regulatory"/>
</dbReference>
<dbReference type="EMBL" id="CP049055">
    <property type="protein sequence ID" value="QII13207.1"/>
    <property type="molecule type" value="Genomic_DNA"/>
</dbReference>
<evidence type="ECO:0000313" key="4">
    <source>
        <dbReference type="Proteomes" id="UP000221734"/>
    </source>
</evidence>
<keyword evidence="4" id="KW-1185">Reference proteome</keyword>
<evidence type="ECO:0000313" key="5">
    <source>
        <dbReference type="Proteomes" id="UP000501926"/>
    </source>
</evidence>
<accession>A0A2C9CJB6</accession>
<dbReference type="EMBL" id="LT934425">
    <property type="protein sequence ID" value="SOH05735.1"/>
    <property type="molecule type" value="Genomic_DNA"/>
</dbReference>